<dbReference type="RefSeq" id="WP_139381322.1">
    <property type="nucleotide sequence ID" value="NZ_BMCL01000003.1"/>
</dbReference>
<protein>
    <submittedName>
        <fullName evidence="1">Uncharacterized protein</fullName>
    </submittedName>
</protein>
<dbReference type="Pfam" id="PF12375">
    <property type="entry name" value="DUF3653"/>
    <property type="match status" value="1"/>
</dbReference>
<evidence type="ECO:0000313" key="1">
    <source>
        <dbReference type="EMBL" id="SKC39239.1"/>
    </source>
</evidence>
<reference evidence="1 2" key="1">
    <citation type="submission" date="2017-02" db="EMBL/GenBank/DDBJ databases">
        <authorList>
            <person name="Peterson S.W."/>
        </authorList>
    </citation>
    <scope>NUCLEOTIDE SEQUENCE [LARGE SCALE GENOMIC DNA]</scope>
    <source>
        <strain evidence="1 2">P15</strain>
    </source>
</reference>
<dbReference type="EMBL" id="FUZV01000001">
    <property type="protein sequence ID" value="SKC39239.1"/>
    <property type="molecule type" value="Genomic_DNA"/>
</dbReference>
<proteinExistence type="predicted"/>
<accession>A0A1T5IJE4</accession>
<dbReference type="OrthoDB" id="6027400at2"/>
<name>A0A1T5IJE4_9GAMM</name>
<organism evidence="1 2">
    <name type="scientific">Pseudoxanthomonas indica</name>
    <dbReference type="NCBI Taxonomy" id="428993"/>
    <lineage>
        <taxon>Bacteria</taxon>
        <taxon>Pseudomonadati</taxon>
        <taxon>Pseudomonadota</taxon>
        <taxon>Gammaproteobacteria</taxon>
        <taxon>Lysobacterales</taxon>
        <taxon>Lysobacteraceae</taxon>
        <taxon>Pseudoxanthomonas</taxon>
    </lineage>
</organism>
<dbReference type="Proteomes" id="UP000190341">
    <property type="component" value="Unassembled WGS sequence"/>
</dbReference>
<evidence type="ECO:0000313" key="2">
    <source>
        <dbReference type="Proteomes" id="UP000190341"/>
    </source>
</evidence>
<sequence>MQIDLDGEWYGWKQRGPYLVSPEGDKLTLERMKGIVWRLEMEAHVAKARTARKRKNEIQRGQHKVVIVDLADWHSERFGNRAG</sequence>
<dbReference type="InterPro" id="IPR021077">
    <property type="entry name" value="Phage_phi-Lf_Orf112"/>
</dbReference>
<dbReference type="AlphaFoldDB" id="A0A1T5IJE4"/>
<gene>
    <name evidence="1" type="ORF">SAMN06296058_0004</name>
</gene>
<keyword evidence="2" id="KW-1185">Reference proteome</keyword>